<organism evidence="1 2">
    <name type="scientific">Cryoendolithus antarcticus</name>
    <dbReference type="NCBI Taxonomy" id="1507870"/>
    <lineage>
        <taxon>Eukaryota</taxon>
        <taxon>Fungi</taxon>
        <taxon>Dikarya</taxon>
        <taxon>Ascomycota</taxon>
        <taxon>Pezizomycotina</taxon>
        <taxon>Dothideomycetes</taxon>
        <taxon>Dothideomycetidae</taxon>
        <taxon>Cladosporiales</taxon>
        <taxon>Cladosporiaceae</taxon>
        <taxon>Cryoendolithus</taxon>
    </lineage>
</organism>
<dbReference type="Proteomes" id="UP000192596">
    <property type="component" value="Unassembled WGS sequence"/>
</dbReference>
<reference evidence="2" key="1">
    <citation type="submission" date="2017-03" db="EMBL/GenBank/DDBJ databases">
        <title>Genomes of endolithic fungi from Antarctica.</title>
        <authorList>
            <person name="Coleine C."/>
            <person name="Masonjones S."/>
            <person name="Stajich J.E."/>
        </authorList>
    </citation>
    <scope>NUCLEOTIDE SEQUENCE [LARGE SCALE GENOMIC DNA]</scope>
    <source>
        <strain evidence="2">CCFEE 5527</strain>
    </source>
</reference>
<dbReference type="InParanoid" id="A0A1V8TT86"/>
<dbReference type="PANTHER" id="PTHR24148:SF64">
    <property type="entry name" value="HETEROKARYON INCOMPATIBILITY DOMAIN-CONTAINING PROTEIN"/>
    <property type="match status" value="1"/>
</dbReference>
<evidence type="ECO:0000313" key="1">
    <source>
        <dbReference type="EMBL" id="OQO14539.1"/>
    </source>
</evidence>
<sequence>MAKSIYSPLDPSRKVIRLLLVESGSHAEDLTTRLVQADLDDADRPQYEAISYVWGDVSRRASLKMELGGPDQNLTPGRPGLSDVAITAIRRFFDAAWFRRLWVLQEVALSKRSVIHCGNETLDLTHVLDLVKMIRLTLFRSDTEDSQRLMSMTTAAILSQTRWLIRCLSSHRHDLRYLISLSKSYEVTDHRDYVYAVSDYTKKRLAWAIDYSAGGAMVPDFKACGTSPVLATTMPSFTGDSAEVLSVQGISLDVVHVTTPPLIENSDTALTTFLSQVMDTPIPFGQVLDMRTQALGTTLVASWQFTPSRKASESDGKDFIDLFTNLDRASGVPLATQSGIPLPWQYYASLRLACYGRRFFVTRGGFVGLGPAKLDVGDEVTTLAGGKWPFALRRCGGEGDRYKLIGTCYVHTVMDGKRADEYVEKGLPLKRYCIV</sequence>
<protein>
    <recommendedName>
        <fullName evidence="3">Heterokaryon incompatibility domain-containing protein</fullName>
    </recommendedName>
</protein>
<gene>
    <name evidence="1" type="ORF">B0A48_01417</name>
</gene>
<dbReference type="Pfam" id="PF26639">
    <property type="entry name" value="Het-6_barrel"/>
    <property type="match status" value="1"/>
</dbReference>
<proteinExistence type="predicted"/>
<dbReference type="OrthoDB" id="2157530at2759"/>
<dbReference type="EMBL" id="NAJO01000002">
    <property type="protein sequence ID" value="OQO14539.1"/>
    <property type="molecule type" value="Genomic_DNA"/>
</dbReference>
<evidence type="ECO:0008006" key="3">
    <source>
        <dbReference type="Google" id="ProtNLM"/>
    </source>
</evidence>
<accession>A0A1V8TT86</accession>
<dbReference type="AlphaFoldDB" id="A0A1V8TT86"/>
<name>A0A1V8TT86_9PEZI</name>
<comment type="caution">
    <text evidence="1">The sequence shown here is derived from an EMBL/GenBank/DDBJ whole genome shotgun (WGS) entry which is preliminary data.</text>
</comment>
<keyword evidence="2" id="KW-1185">Reference proteome</keyword>
<dbReference type="PANTHER" id="PTHR24148">
    <property type="entry name" value="ANKYRIN REPEAT DOMAIN-CONTAINING PROTEIN 39 HOMOLOG-RELATED"/>
    <property type="match status" value="1"/>
</dbReference>
<dbReference type="InterPro" id="IPR052895">
    <property type="entry name" value="HetReg/Transcr_Mod"/>
</dbReference>
<evidence type="ECO:0000313" key="2">
    <source>
        <dbReference type="Proteomes" id="UP000192596"/>
    </source>
</evidence>